<dbReference type="GeneID" id="74947360"/>
<evidence type="ECO:0000256" key="1">
    <source>
        <dbReference type="ARBA" id="ARBA00023002"/>
    </source>
</evidence>
<dbReference type="KEGG" id="nvn:NVIE_021170"/>
<dbReference type="InterPro" id="IPR036291">
    <property type="entry name" value="NAD(P)-bd_dom_sf"/>
</dbReference>
<dbReference type="EMBL" id="CP007536">
    <property type="protein sequence ID" value="AIC16379.1"/>
    <property type="molecule type" value="Genomic_DNA"/>
</dbReference>
<accession>A0A060HIJ6</accession>
<proteinExistence type="predicted"/>
<keyword evidence="4" id="KW-1185">Reference proteome</keyword>
<dbReference type="PANTHER" id="PTHR14239:SF10">
    <property type="entry name" value="REDUCTASE"/>
    <property type="match status" value="1"/>
</dbReference>
<dbReference type="Proteomes" id="UP000027093">
    <property type="component" value="Chromosome"/>
</dbReference>
<dbReference type="PANTHER" id="PTHR14239">
    <property type="entry name" value="DUDULIN-RELATED"/>
    <property type="match status" value="1"/>
</dbReference>
<evidence type="ECO:0000313" key="3">
    <source>
        <dbReference type="EMBL" id="AIC16379.1"/>
    </source>
</evidence>
<keyword evidence="1" id="KW-0560">Oxidoreductase</keyword>
<evidence type="ECO:0000313" key="4">
    <source>
        <dbReference type="Proteomes" id="UP000027093"/>
    </source>
</evidence>
<dbReference type="AlphaFoldDB" id="A0A060HIJ6"/>
<sequence>MKVGIIGSGEVGQRLGDGFIELGHDVKIGTRDPQKLAAWVEKHGGKKASAGSFAEAAAFGDIITIATLWTGTQSAIEMAGGPANFAGKVVIDVTNPLDYSTMPPRLAVGHTDSAGETVQRLLPDAKVVKAFNIVGNPLMLHPDFAGGRPTMFVCGNDDGAKNLVRGIAFSLGWETVDIGGIEGARLLEPLAMLWIVHYFRTNSGNHAFKLLRK</sequence>
<dbReference type="InterPro" id="IPR028939">
    <property type="entry name" value="P5C_Rdtase_cat_N"/>
</dbReference>
<organism evidence="3 4">
    <name type="scientific">Nitrososphaera viennensis EN76</name>
    <dbReference type="NCBI Taxonomy" id="926571"/>
    <lineage>
        <taxon>Archaea</taxon>
        <taxon>Nitrososphaerota</taxon>
        <taxon>Nitrososphaeria</taxon>
        <taxon>Nitrososphaerales</taxon>
        <taxon>Nitrososphaeraceae</taxon>
        <taxon>Nitrososphaera</taxon>
    </lineage>
</organism>
<dbReference type="RefSeq" id="WP_075055146.1">
    <property type="nucleotide sequence ID" value="NZ_CP007536.1"/>
</dbReference>
<reference evidence="3 4" key="1">
    <citation type="journal article" date="2014" name="Int. J. Syst. Evol. Microbiol.">
        <title>Nitrososphaera viennensis gen. nov., sp. nov., an aerobic and mesophilic, ammonia-oxidizing archaeon from soil and a member of the archaeal phylum Thaumarchaeota.</title>
        <authorList>
            <person name="Stieglmeier M."/>
            <person name="Klingl A."/>
            <person name="Alves R.J."/>
            <person name="Rittmann S.K."/>
            <person name="Melcher M."/>
            <person name="Leisch N."/>
            <person name="Schleper C."/>
        </authorList>
    </citation>
    <scope>NUCLEOTIDE SEQUENCE [LARGE SCALE GENOMIC DNA]</scope>
    <source>
        <strain evidence="3">EN76</strain>
    </source>
</reference>
<dbReference type="OrthoDB" id="8635at2157"/>
<gene>
    <name evidence="3" type="ORF">NVIE_021170</name>
</gene>
<dbReference type="GO" id="GO:0016491">
    <property type="term" value="F:oxidoreductase activity"/>
    <property type="evidence" value="ECO:0007669"/>
    <property type="project" value="UniProtKB-KW"/>
</dbReference>
<dbReference type="HOGENOM" id="CLU_076368_2_0_2"/>
<name>A0A060HIJ6_9ARCH</name>
<dbReference type="STRING" id="926571.NVIE_021170"/>
<feature type="domain" description="Pyrroline-5-carboxylate reductase catalytic N-terminal" evidence="2">
    <location>
        <begin position="2"/>
        <end position="96"/>
    </location>
</feature>
<protein>
    <submittedName>
        <fullName evidence="3">Putative NADP oxidoreductase, coenzyme F420-dependent</fullName>
    </submittedName>
</protein>
<dbReference type="Gene3D" id="3.40.50.720">
    <property type="entry name" value="NAD(P)-binding Rossmann-like Domain"/>
    <property type="match status" value="1"/>
</dbReference>
<dbReference type="InterPro" id="IPR051267">
    <property type="entry name" value="STEAP_metalloreductase"/>
</dbReference>
<evidence type="ECO:0000259" key="2">
    <source>
        <dbReference type="Pfam" id="PF03807"/>
    </source>
</evidence>
<dbReference type="SUPFAM" id="SSF51735">
    <property type="entry name" value="NAD(P)-binding Rossmann-fold domains"/>
    <property type="match status" value="1"/>
</dbReference>
<dbReference type="Pfam" id="PF03807">
    <property type="entry name" value="F420_oxidored"/>
    <property type="match status" value="1"/>
</dbReference>